<dbReference type="NCBIfam" id="TIGR01087">
    <property type="entry name" value="murD"/>
    <property type="match status" value="1"/>
</dbReference>
<proteinExistence type="inferred from homology"/>
<evidence type="ECO:0000256" key="3">
    <source>
        <dbReference type="ARBA" id="ARBA00022490"/>
    </source>
</evidence>
<comment type="subcellular location">
    <subcellularLocation>
        <location evidence="1 7 8">Cytoplasm</location>
    </subcellularLocation>
</comment>
<dbReference type="Pfam" id="PF21799">
    <property type="entry name" value="MurD-like_N"/>
    <property type="match status" value="1"/>
</dbReference>
<keyword evidence="5 7" id="KW-0547">Nucleotide-binding</keyword>
<keyword evidence="6 7" id="KW-0067">ATP-binding</keyword>
<dbReference type="PANTHER" id="PTHR43692:SF1">
    <property type="entry name" value="UDP-N-ACETYLMURAMOYLALANINE--D-GLUTAMATE LIGASE"/>
    <property type="match status" value="1"/>
</dbReference>
<dbReference type="RefSeq" id="WP_310910874.1">
    <property type="nucleotide sequence ID" value="NZ_JAVLVT010000001.1"/>
</dbReference>
<dbReference type="GO" id="GO:0008764">
    <property type="term" value="F:UDP-N-acetylmuramoylalanine-D-glutamate ligase activity"/>
    <property type="evidence" value="ECO:0007669"/>
    <property type="project" value="UniProtKB-EC"/>
</dbReference>
<dbReference type="PANTHER" id="PTHR43692">
    <property type="entry name" value="UDP-N-ACETYLMURAMOYLALANINE--D-GLUTAMATE LIGASE"/>
    <property type="match status" value="1"/>
</dbReference>
<keyword evidence="7 8" id="KW-0961">Cell wall biogenesis/degradation</keyword>
<feature type="binding site" evidence="7">
    <location>
        <begin position="122"/>
        <end position="128"/>
    </location>
    <ligand>
        <name>ATP</name>
        <dbReference type="ChEBI" id="CHEBI:30616"/>
    </ligand>
</feature>
<sequence length="476" mass="49583">MTKPDLSGRRVCVTGIGVSGMAVVHALRDHGARITVIDARDDATTRQRAVELRSAGVSVTLGSPTGTCHLPPDTQLVVTSPGWPPESPVFQEAAAADIPVVGDVELAWWLRPRGQQWLAVTGTNGKTTVVRMVEAMLRADGQRAQAVGNVGLPVVTAVGGTEPPHDVLAVELSSFQLHWSTSVAPYAAVVLNVAADHVDWHGDMAAYARAKGKIYGPGTVRVVNRADNTSQELALRQGDPSTPLVGITNDEPRPGELGVVDGALVDRAFDGGAPTSGQGIVLAPVTEIRPAAAHNVSNALAAAALARSVGVRPESVRQGLADFTPEPHRINEVATVDGVRYVDDSKATNPHAAAASLAAYRAPVWIAGGLLKGADVEGLVAEAATRVRAVVLLGADRAQLRSALRRHAPDLPVVEVERVDDRAMDEVVSAAASLATAHDADTVLLAPAAASMDMYSDYTARGAAFVAAVHRRVPTG</sequence>
<dbReference type="Gene3D" id="3.90.190.20">
    <property type="entry name" value="Mur ligase, C-terminal domain"/>
    <property type="match status" value="1"/>
</dbReference>
<dbReference type="Pfam" id="PF02875">
    <property type="entry name" value="Mur_ligase_C"/>
    <property type="match status" value="1"/>
</dbReference>
<accession>A0ABU2H3H2</accession>
<dbReference type="SUPFAM" id="SSF53623">
    <property type="entry name" value="MurD-like peptide ligases, catalytic domain"/>
    <property type="match status" value="1"/>
</dbReference>
<organism evidence="11 12">
    <name type="scientific">Lipingzhangella rawalii</name>
    <dbReference type="NCBI Taxonomy" id="2055835"/>
    <lineage>
        <taxon>Bacteria</taxon>
        <taxon>Bacillati</taxon>
        <taxon>Actinomycetota</taxon>
        <taxon>Actinomycetes</taxon>
        <taxon>Streptosporangiales</taxon>
        <taxon>Nocardiopsidaceae</taxon>
        <taxon>Lipingzhangella</taxon>
    </lineage>
</organism>
<dbReference type="Pfam" id="PF08245">
    <property type="entry name" value="Mur_ligase_M"/>
    <property type="match status" value="1"/>
</dbReference>
<dbReference type="SUPFAM" id="SSF53244">
    <property type="entry name" value="MurD-like peptide ligases, peptide-binding domain"/>
    <property type="match status" value="1"/>
</dbReference>
<dbReference type="Gene3D" id="3.40.50.720">
    <property type="entry name" value="NAD(P)-binding Rossmann-like Domain"/>
    <property type="match status" value="1"/>
</dbReference>
<feature type="domain" description="Mur ligase central" evidence="10">
    <location>
        <begin position="120"/>
        <end position="306"/>
    </location>
</feature>
<evidence type="ECO:0000256" key="7">
    <source>
        <dbReference type="HAMAP-Rule" id="MF_00639"/>
    </source>
</evidence>
<dbReference type="InterPro" id="IPR013221">
    <property type="entry name" value="Mur_ligase_cen"/>
</dbReference>
<evidence type="ECO:0000256" key="5">
    <source>
        <dbReference type="ARBA" id="ARBA00022741"/>
    </source>
</evidence>
<protein>
    <recommendedName>
        <fullName evidence="7 8">UDP-N-acetylmuramoylalanine--D-glutamate ligase</fullName>
        <ecNumber evidence="7 8">6.3.2.9</ecNumber>
    </recommendedName>
    <alternativeName>
        <fullName evidence="7">D-glutamic acid-adding enzyme</fullName>
    </alternativeName>
    <alternativeName>
        <fullName evidence="7">UDP-N-acetylmuramoyl-L-alanyl-D-glutamate synthetase</fullName>
    </alternativeName>
</protein>
<evidence type="ECO:0000259" key="9">
    <source>
        <dbReference type="Pfam" id="PF02875"/>
    </source>
</evidence>
<feature type="domain" description="Mur ligase C-terminal" evidence="9">
    <location>
        <begin position="328"/>
        <end position="448"/>
    </location>
</feature>
<reference evidence="12" key="1">
    <citation type="submission" date="2023-07" db="EMBL/GenBank/DDBJ databases">
        <title>Novel species in the genus Lipingzhangella isolated from Sambhar Salt Lake.</title>
        <authorList>
            <person name="Jiya N."/>
            <person name="Kajale S."/>
            <person name="Sharma A."/>
        </authorList>
    </citation>
    <scope>NUCLEOTIDE SEQUENCE [LARGE SCALE GENOMIC DNA]</scope>
    <source>
        <strain evidence="12">LS1_29</strain>
    </source>
</reference>
<dbReference type="Proteomes" id="UP001250214">
    <property type="component" value="Unassembled WGS sequence"/>
</dbReference>
<dbReference type="InterPro" id="IPR005762">
    <property type="entry name" value="MurD"/>
</dbReference>
<comment type="pathway">
    <text evidence="2 7 8">Cell wall biogenesis; peptidoglycan biosynthesis.</text>
</comment>
<dbReference type="EMBL" id="JAVLVT010000001">
    <property type="protein sequence ID" value="MDS1269400.1"/>
    <property type="molecule type" value="Genomic_DNA"/>
</dbReference>
<keyword evidence="12" id="KW-1185">Reference proteome</keyword>
<evidence type="ECO:0000256" key="1">
    <source>
        <dbReference type="ARBA" id="ARBA00004496"/>
    </source>
</evidence>
<comment type="caution">
    <text evidence="11">The sequence shown here is derived from an EMBL/GenBank/DDBJ whole genome shotgun (WGS) entry which is preliminary data.</text>
</comment>
<keyword evidence="4 7" id="KW-0436">Ligase</keyword>
<dbReference type="EC" id="6.3.2.9" evidence="7 8"/>
<evidence type="ECO:0000256" key="4">
    <source>
        <dbReference type="ARBA" id="ARBA00022598"/>
    </source>
</evidence>
<comment type="function">
    <text evidence="7 8">Cell wall formation. Catalyzes the addition of glutamate to the nucleotide precursor UDP-N-acetylmuramoyl-L-alanine (UMA).</text>
</comment>
<gene>
    <name evidence="7 11" type="primary">murD</name>
    <name evidence="11" type="ORF">RIF23_03720</name>
</gene>
<evidence type="ECO:0000259" key="10">
    <source>
        <dbReference type="Pfam" id="PF08245"/>
    </source>
</evidence>
<dbReference type="HAMAP" id="MF_00639">
    <property type="entry name" value="MurD"/>
    <property type="match status" value="1"/>
</dbReference>
<keyword evidence="7 8" id="KW-0133">Cell shape</keyword>
<dbReference type="SUPFAM" id="SSF51984">
    <property type="entry name" value="MurCD N-terminal domain"/>
    <property type="match status" value="1"/>
</dbReference>
<evidence type="ECO:0000256" key="6">
    <source>
        <dbReference type="ARBA" id="ARBA00022840"/>
    </source>
</evidence>
<keyword evidence="7 8" id="KW-0132">Cell division</keyword>
<keyword evidence="7 8" id="KW-0131">Cell cycle</keyword>
<keyword evidence="7 8" id="KW-0573">Peptidoglycan synthesis</keyword>
<evidence type="ECO:0000256" key="8">
    <source>
        <dbReference type="RuleBase" id="RU003664"/>
    </source>
</evidence>
<evidence type="ECO:0000313" key="11">
    <source>
        <dbReference type="EMBL" id="MDS1269400.1"/>
    </source>
</evidence>
<dbReference type="InterPro" id="IPR036615">
    <property type="entry name" value="Mur_ligase_C_dom_sf"/>
</dbReference>
<name>A0ABU2H3H2_9ACTN</name>
<dbReference type="Gene3D" id="3.40.1190.10">
    <property type="entry name" value="Mur-like, catalytic domain"/>
    <property type="match status" value="1"/>
</dbReference>
<evidence type="ECO:0000256" key="2">
    <source>
        <dbReference type="ARBA" id="ARBA00004752"/>
    </source>
</evidence>
<dbReference type="InterPro" id="IPR004101">
    <property type="entry name" value="Mur_ligase_C"/>
</dbReference>
<comment type="similarity">
    <text evidence="7">Belongs to the MurCDEF family.</text>
</comment>
<dbReference type="InterPro" id="IPR036565">
    <property type="entry name" value="Mur-like_cat_sf"/>
</dbReference>
<evidence type="ECO:0000313" key="12">
    <source>
        <dbReference type="Proteomes" id="UP001250214"/>
    </source>
</evidence>
<comment type="catalytic activity">
    <reaction evidence="7 8">
        <text>UDP-N-acetyl-alpha-D-muramoyl-L-alanine + D-glutamate + ATP = UDP-N-acetyl-alpha-D-muramoyl-L-alanyl-D-glutamate + ADP + phosphate + H(+)</text>
        <dbReference type="Rhea" id="RHEA:16429"/>
        <dbReference type="ChEBI" id="CHEBI:15378"/>
        <dbReference type="ChEBI" id="CHEBI:29986"/>
        <dbReference type="ChEBI" id="CHEBI:30616"/>
        <dbReference type="ChEBI" id="CHEBI:43474"/>
        <dbReference type="ChEBI" id="CHEBI:83898"/>
        <dbReference type="ChEBI" id="CHEBI:83900"/>
        <dbReference type="ChEBI" id="CHEBI:456216"/>
        <dbReference type="EC" id="6.3.2.9"/>
    </reaction>
</comment>
<keyword evidence="3 7" id="KW-0963">Cytoplasm</keyword>